<sequence length="1313" mass="149357">MMTLAEKSILSGADNRPPMLEKIMYDSWKSRMELYMLNRQHGRMILESVENGPLIWPSIEENGVTRPKRYSELSPTEAIQADCDIKATNIILQGLPPEVYALVSNHKVAKELWERIQLLMQGTSLTKQERECKLYDEFDKFAYKKGETLRDFYLRFSLLLNDMNIYNMKLEQFQVNTKFLNTLPPEWSKFVTDVKLVRDLHTTNVDQLHAYLGQHEYHANEVRLMHERNSDPLALVATQQMTQSPYQNHQNLFQNTQFQPQVSSFQSPQYGSPYQSQQYSTHQSSTPLSITYPSNEYQSSIHHNVYSPSSSIPQLEYAPLVNQQSEFSQPETGLIVPVFQKGDDPIDAINHMMSFLTAVVTSRYPTTNNQLRNSSNPRQQATINNGRVTLQPIQGRQTSFSTGTSRTYTPGASGSNSGKQRTITCYNCKGEGHMSKQCTKPKRKRDDSWFKEKVLLVEAQAHGQILNEEELAFLADPGIPEGQATQTVITHNAAYQADDLDAYDSDCDELNSAKVALMANLSHYGSDALAEVHNHDNMNNNVVNQAVQVMPSSQQSNVVNHSETEITSDSNIIPYSQYVIESQQATVQNSNSSAQQDDLILSVIEQLKTQVANCTKINLENKSVNDTLTAELERYKEQVKVLKEGQNVDLRSKDNVSDTCAQSVEIDLLKQTLSEHLKEKESLLQTVTLLKNDFKKEESRNIDREIALEKQIKHLDNIVFKRDQSAQTVHMLTKPQFFYDNTTKQALGFQNPFYLQKAQQSKPKLYVGDIIVQTNPIVIPDSEETLTLAEESRSKMLLKHKDNMYDVSNGKQVPKELPKVSMVNTSLKKLKHHLANFDVVVKERTTPTAITEGSWGFEHTKACFRDEIIPFVKALKDLFSTFNQHLVDELSEVQNVFYQMEQVCGNKHRIESKTFEVKMNQVLNENERLLEQVMSKDIVNLIANSSVDNDSVNVRECQKCLKLETELQTDFVEKQIYDKLFKSFTILEKHCISLEVDTQLKHEIFQRENFVSNQSVLSFDQLFQLNELKAQSQVKDTVINKLKERIKSLSGNINKDKIKQDLEEIETINIKLDHRVTKLIAENENLKQTYKQIYDSIKPAPLKDKLRKLKGKALVDNDVSNHPSDPEMHQDNMEPITPKLLNKRSAHSAYIKHTHEEAAVLRDLVYHIKAHYPLDSALESACKYTKLIQELLSKISKTCPSINNSGEQLVTMTPKNKDKRVRFTVPVTYSGNTITKSVSHLKLVSNKPMLSSTGVKQSTSSSGSQPSGNTKKDKIQQTPSSTLKNNVEAHPRKVKSSLKNKDCVVAPKGTAHV</sequence>
<feature type="domain" description="CCHC-type" evidence="4">
    <location>
        <begin position="425"/>
        <end position="440"/>
    </location>
</feature>
<evidence type="ECO:0000313" key="6">
    <source>
        <dbReference type="Proteomes" id="UP001151760"/>
    </source>
</evidence>
<reference evidence="5" key="1">
    <citation type="journal article" date="2022" name="Int. J. Mol. Sci.">
        <title>Draft Genome of Tanacetum Coccineum: Genomic Comparison of Closely Related Tanacetum-Family Plants.</title>
        <authorList>
            <person name="Yamashiro T."/>
            <person name="Shiraishi A."/>
            <person name="Nakayama K."/>
            <person name="Satake H."/>
        </authorList>
    </citation>
    <scope>NUCLEOTIDE SEQUENCE</scope>
</reference>
<keyword evidence="6" id="KW-1185">Reference proteome</keyword>
<feature type="coiled-coil region" evidence="2">
    <location>
        <begin position="625"/>
        <end position="686"/>
    </location>
</feature>
<dbReference type="Pfam" id="PF14223">
    <property type="entry name" value="Retrotran_gag_2"/>
    <property type="match status" value="1"/>
</dbReference>
<dbReference type="InterPro" id="IPR001878">
    <property type="entry name" value="Znf_CCHC"/>
</dbReference>
<dbReference type="Gene3D" id="4.10.60.10">
    <property type="entry name" value="Zinc finger, CCHC-type"/>
    <property type="match status" value="1"/>
</dbReference>
<reference evidence="5" key="2">
    <citation type="submission" date="2022-01" db="EMBL/GenBank/DDBJ databases">
        <authorList>
            <person name="Yamashiro T."/>
            <person name="Shiraishi A."/>
            <person name="Satake H."/>
            <person name="Nakayama K."/>
        </authorList>
    </citation>
    <scope>NUCLEOTIDE SEQUENCE</scope>
</reference>
<feature type="coiled-coil region" evidence="2">
    <location>
        <begin position="1025"/>
        <end position="1059"/>
    </location>
</feature>
<dbReference type="Pfam" id="PF00098">
    <property type="entry name" value="zf-CCHC"/>
    <property type="match status" value="1"/>
</dbReference>
<dbReference type="SMART" id="SM00343">
    <property type="entry name" value="ZnF_C2HC"/>
    <property type="match status" value="1"/>
</dbReference>
<keyword evidence="2" id="KW-0175">Coiled coil</keyword>
<dbReference type="EMBL" id="BQNB010016332">
    <property type="protein sequence ID" value="GJT50569.1"/>
    <property type="molecule type" value="Genomic_DNA"/>
</dbReference>
<dbReference type="Proteomes" id="UP001151760">
    <property type="component" value="Unassembled WGS sequence"/>
</dbReference>
<dbReference type="PROSITE" id="PS50158">
    <property type="entry name" value="ZF_CCHC"/>
    <property type="match status" value="1"/>
</dbReference>
<feature type="region of interest" description="Disordered" evidence="3">
    <location>
        <begin position="1249"/>
        <end position="1313"/>
    </location>
</feature>
<organism evidence="5 6">
    <name type="scientific">Tanacetum coccineum</name>
    <dbReference type="NCBI Taxonomy" id="301880"/>
    <lineage>
        <taxon>Eukaryota</taxon>
        <taxon>Viridiplantae</taxon>
        <taxon>Streptophyta</taxon>
        <taxon>Embryophyta</taxon>
        <taxon>Tracheophyta</taxon>
        <taxon>Spermatophyta</taxon>
        <taxon>Magnoliopsida</taxon>
        <taxon>eudicotyledons</taxon>
        <taxon>Gunneridae</taxon>
        <taxon>Pentapetalae</taxon>
        <taxon>asterids</taxon>
        <taxon>campanulids</taxon>
        <taxon>Asterales</taxon>
        <taxon>Asteraceae</taxon>
        <taxon>Asteroideae</taxon>
        <taxon>Anthemideae</taxon>
        <taxon>Anthemidinae</taxon>
        <taxon>Tanacetum</taxon>
    </lineage>
</organism>
<feature type="region of interest" description="Disordered" evidence="3">
    <location>
        <begin position="263"/>
        <end position="286"/>
    </location>
</feature>
<evidence type="ECO:0000256" key="1">
    <source>
        <dbReference type="PROSITE-ProRule" id="PRU00047"/>
    </source>
</evidence>
<feature type="region of interest" description="Disordered" evidence="3">
    <location>
        <begin position="396"/>
        <end position="416"/>
    </location>
</feature>
<feature type="compositionally biased region" description="Low complexity" evidence="3">
    <location>
        <begin position="1251"/>
        <end position="1268"/>
    </location>
</feature>
<keyword evidence="1" id="KW-0863">Zinc-finger</keyword>
<gene>
    <name evidence="5" type="ORF">Tco_0976726</name>
</gene>
<keyword evidence="1" id="KW-0479">Metal-binding</keyword>
<evidence type="ECO:0000256" key="2">
    <source>
        <dbReference type="SAM" id="Coils"/>
    </source>
</evidence>
<evidence type="ECO:0000256" key="3">
    <source>
        <dbReference type="SAM" id="MobiDB-lite"/>
    </source>
</evidence>
<evidence type="ECO:0000313" key="5">
    <source>
        <dbReference type="EMBL" id="GJT50569.1"/>
    </source>
</evidence>
<proteinExistence type="predicted"/>
<protein>
    <submittedName>
        <fullName evidence="5">Retrovirus-related pol polyprotein from transposon TNT 1-94</fullName>
    </submittedName>
</protein>
<evidence type="ECO:0000259" key="4">
    <source>
        <dbReference type="PROSITE" id="PS50158"/>
    </source>
</evidence>
<dbReference type="SUPFAM" id="SSF57756">
    <property type="entry name" value="Retrovirus zinc finger-like domains"/>
    <property type="match status" value="1"/>
</dbReference>
<name>A0ABQ5EI22_9ASTR</name>
<comment type="caution">
    <text evidence="5">The sequence shown here is derived from an EMBL/GenBank/DDBJ whole genome shotgun (WGS) entry which is preliminary data.</text>
</comment>
<feature type="compositionally biased region" description="Polar residues" evidence="3">
    <location>
        <begin position="1276"/>
        <end position="1285"/>
    </location>
</feature>
<keyword evidence="1" id="KW-0862">Zinc</keyword>
<dbReference type="InterPro" id="IPR036875">
    <property type="entry name" value="Znf_CCHC_sf"/>
</dbReference>
<accession>A0ABQ5EI22</accession>